<dbReference type="PROSITE" id="PS51257">
    <property type="entry name" value="PROKAR_LIPOPROTEIN"/>
    <property type="match status" value="1"/>
</dbReference>
<accession>A0A9X2P1S6</accession>
<comment type="caution">
    <text evidence="1">The sequence shown here is derived from an EMBL/GenBank/DDBJ whole genome shotgun (WGS) entry which is preliminary data.</text>
</comment>
<organism evidence="1 2">
    <name type="scientific">Aquiflexum gelatinilyticum</name>
    <dbReference type="NCBI Taxonomy" id="2961943"/>
    <lineage>
        <taxon>Bacteria</taxon>
        <taxon>Pseudomonadati</taxon>
        <taxon>Bacteroidota</taxon>
        <taxon>Cytophagia</taxon>
        <taxon>Cytophagales</taxon>
        <taxon>Cyclobacteriaceae</taxon>
        <taxon>Aquiflexum</taxon>
    </lineage>
</organism>
<reference evidence="1" key="1">
    <citation type="submission" date="2022-08" db="EMBL/GenBank/DDBJ databases">
        <authorList>
            <person name="Zhang D."/>
        </authorList>
    </citation>
    <scope>NUCLEOTIDE SEQUENCE</scope>
    <source>
        <strain evidence="1">XJ19-11</strain>
    </source>
</reference>
<keyword evidence="2" id="KW-1185">Reference proteome</keyword>
<proteinExistence type="predicted"/>
<dbReference type="AlphaFoldDB" id="A0A9X2P1S6"/>
<protein>
    <recommendedName>
        <fullName evidence="3">DUF1566 domain-containing protein</fullName>
    </recommendedName>
</protein>
<sequence>MLKSVILSSKSVLPFLVSLFIIFSSCVKEESPENVIVGEPYQGGVVAHIFEPGEEGFVEGKKTGIIIAPVEEVFQSQWGCQGTAVGGTSPEVGFGRSNTELVLAFHDALPDYYNNPTQCHPENDGSVAARVTLDFNVGGYDDWFMPSQEEMNYLYKNRDLIGGFSSVEYWSSCESNASNACVMSFVTGELLSKPKSEVLNVRVIRFF</sequence>
<evidence type="ECO:0000313" key="1">
    <source>
        <dbReference type="EMBL" id="MCR9013628.1"/>
    </source>
</evidence>
<name>A0A9X2P1S6_9BACT</name>
<dbReference type="RefSeq" id="WP_258421526.1">
    <property type="nucleotide sequence ID" value="NZ_JANSUY010000001.1"/>
</dbReference>
<evidence type="ECO:0000313" key="2">
    <source>
        <dbReference type="Proteomes" id="UP001142175"/>
    </source>
</evidence>
<gene>
    <name evidence="1" type="ORF">NU887_01210</name>
</gene>
<evidence type="ECO:0008006" key="3">
    <source>
        <dbReference type="Google" id="ProtNLM"/>
    </source>
</evidence>
<dbReference type="Proteomes" id="UP001142175">
    <property type="component" value="Unassembled WGS sequence"/>
</dbReference>
<dbReference type="EMBL" id="JANSUY010000001">
    <property type="protein sequence ID" value="MCR9013628.1"/>
    <property type="molecule type" value="Genomic_DNA"/>
</dbReference>